<protein>
    <recommendedName>
        <fullName evidence="1">AAA domain-containing protein</fullName>
    </recommendedName>
</protein>
<dbReference type="PANTHER" id="PTHR13696:SF52">
    <property type="entry name" value="PARA FAMILY PROTEIN CT_582"/>
    <property type="match status" value="1"/>
</dbReference>
<dbReference type="Pfam" id="PF13614">
    <property type="entry name" value="AAA_31"/>
    <property type="match status" value="1"/>
</dbReference>
<dbReference type="Proteomes" id="UP000176897">
    <property type="component" value="Unassembled WGS sequence"/>
</dbReference>
<evidence type="ECO:0000313" key="3">
    <source>
        <dbReference type="Proteomes" id="UP000176897"/>
    </source>
</evidence>
<dbReference type="InterPro" id="IPR050678">
    <property type="entry name" value="DNA_Partitioning_ATPase"/>
</dbReference>
<dbReference type="CDD" id="cd02042">
    <property type="entry name" value="ParAB_family"/>
    <property type="match status" value="1"/>
</dbReference>
<reference evidence="2 3" key="1">
    <citation type="journal article" date="2016" name="Nat. Commun.">
        <title>Thousands of microbial genomes shed light on interconnected biogeochemical processes in an aquifer system.</title>
        <authorList>
            <person name="Anantharaman K."/>
            <person name="Brown C.T."/>
            <person name="Hug L.A."/>
            <person name="Sharon I."/>
            <person name="Castelle C.J."/>
            <person name="Probst A.J."/>
            <person name="Thomas B.C."/>
            <person name="Singh A."/>
            <person name="Wilkins M.J."/>
            <person name="Karaoz U."/>
            <person name="Brodie E.L."/>
            <person name="Williams K.H."/>
            <person name="Hubbard S.S."/>
            <person name="Banfield J.F."/>
        </authorList>
    </citation>
    <scope>NUCLEOTIDE SEQUENCE [LARGE SCALE GENOMIC DNA]</scope>
</reference>
<dbReference type="STRING" id="1802401.A3B21_02410"/>
<organism evidence="2 3">
    <name type="scientific">Candidatus Uhrbacteria bacterium RIFCSPLOWO2_01_FULL_47_24</name>
    <dbReference type="NCBI Taxonomy" id="1802401"/>
    <lineage>
        <taxon>Bacteria</taxon>
        <taxon>Candidatus Uhriibacteriota</taxon>
    </lineage>
</organism>
<dbReference type="SUPFAM" id="SSF52540">
    <property type="entry name" value="P-loop containing nucleoside triphosphate hydrolases"/>
    <property type="match status" value="1"/>
</dbReference>
<gene>
    <name evidence="2" type="ORF">A3B21_02410</name>
</gene>
<dbReference type="AlphaFoldDB" id="A0A1F7UPJ6"/>
<dbReference type="FunFam" id="3.40.50.300:FF:000285">
    <property type="entry name" value="Sporulation initiation inhibitor Soj"/>
    <property type="match status" value="1"/>
</dbReference>
<dbReference type="EMBL" id="MGEJ01000014">
    <property type="protein sequence ID" value="OGL80201.1"/>
    <property type="molecule type" value="Genomic_DNA"/>
</dbReference>
<accession>A0A1F7UPJ6</accession>
<dbReference type="InterPro" id="IPR027417">
    <property type="entry name" value="P-loop_NTPase"/>
</dbReference>
<evidence type="ECO:0000313" key="2">
    <source>
        <dbReference type="EMBL" id="OGL80201.1"/>
    </source>
</evidence>
<dbReference type="InterPro" id="IPR025669">
    <property type="entry name" value="AAA_dom"/>
</dbReference>
<evidence type="ECO:0000259" key="1">
    <source>
        <dbReference type="Pfam" id="PF13614"/>
    </source>
</evidence>
<dbReference type="PANTHER" id="PTHR13696">
    <property type="entry name" value="P-LOOP CONTAINING NUCLEOSIDE TRIPHOSPHATE HYDROLASE"/>
    <property type="match status" value="1"/>
</dbReference>
<dbReference type="Gene3D" id="3.40.50.300">
    <property type="entry name" value="P-loop containing nucleotide triphosphate hydrolases"/>
    <property type="match status" value="1"/>
</dbReference>
<comment type="caution">
    <text evidence="2">The sequence shown here is derived from an EMBL/GenBank/DDBJ whole genome shotgun (WGS) entry which is preliminary data.</text>
</comment>
<dbReference type="PIRSF" id="PIRSF009320">
    <property type="entry name" value="Nuc_binding_HP_1000"/>
    <property type="match status" value="1"/>
</dbReference>
<sequence>MAQVIAIVNQKGGVGKTTTTINLGAQLAVLGSSVLIVDFDPQANATAGLGINRAILKTSVYDALVGRAPFAAIVVPTRINRLSLAPATMDLAGATVELVTAERREFKLKEALAQVRNSYDYILIDCPPSLGLFVINALVAADSVLIPVQAEYFALEGVGQLISVIQLVQQNLNPNLMVLGALITMYAGNQKLSAEVLSELYRYFPRKIFRVVVPRTVKLAEAPAQGKTIFEHASKSKGAKAYIYLTHEISKILNLT</sequence>
<name>A0A1F7UPJ6_9BACT</name>
<feature type="domain" description="AAA" evidence="1">
    <location>
        <begin position="3"/>
        <end position="177"/>
    </location>
</feature>
<proteinExistence type="predicted"/>